<organism evidence="1 2">
    <name type="scientific">Naganishia cerealis</name>
    <dbReference type="NCBI Taxonomy" id="610337"/>
    <lineage>
        <taxon>Eukaryota</taxon>
        <taxon>Fungi</taxon>
        <taxon>Dikarya</taxon>
        <taxon>Basidiomycota</taxon>
        <taxon>Agaricomycotina</taxon>
        <taxon>Tremellomycetes</taxon>
        <taxon>Filobasidiales</taxon>
        <taxon>Filobasidiaceae</taxon>
        <taxon>Naganishia</taxon>
    </lineage>
</organism>
<gene>
    <name evidence="1" type="ORF">QFC19_008182</name>
</gene>
<comment type="caution">
    <text evidence="1">The sequence shown here is derived from an EMBL/GenBank/DDBJ whole genome shotgun (WGS) entry which is preliminary data.</text>
</comment>
<evidence type="ECO:0000313" key="1">
    <source>
        <dbReference type="EMBL" id="KAJ9093805.1"/>
    </source>
</evidence>
<dbReference type="EMBL" id="JASBWR010000118">
    <property type="protein sequence ID" value="KAJ9093805.1"/>
    <property type="molecule type" value="Genomic_DNA"/>
</dbReference>
<reference evidence="1" key="1">
    <citation type="submission" date="2023-04" db="EMBL/GenBank/DDBJ databases">
        <title>Draft Genome sequencing of Naganishia species isolated from polar environments using Oxford Nanopore Technology.</title>
        <authorList>
            <person name="Leo P."/>
            <person name="Venkateswaran K."/>
        </authorList>
    </citation>
    <scope>NUCLEOTIDE SEQUENCE</scope>
    <source>
        <strain evidence="1">MNA-CCFEE 5261</strain>
    </source>
</reference>
<keyword evidence="2" id="KW-1185">Reference proteome</keyword>
<dbReference type="Proteomes" id="UP001241377">
    <property type="component" value="Unassembled WGS sequence"/>
</dbReference>
<proteinExistence type="predicted"/>
<evidence type="ECO:0000313" key="2">
    <source>
        <dbReference type="Proteomes" id="UP001241377"/>
    </source>
</evidence>
<name>A0ACC2V380_9TREE</name>
<sequence>MSSYLGGNNAEQQESQESEARDPSATPGPDLKPTISPLPAPPKAKQTTTPSAISVPPSGSTGALIALPSPSRKAMPPPKLMTGLKRKNPGSAVSLQPENEEGRPSKKTAPSPKPKRKARQESQKLH</sequence>
<accession>A0ACC2V380</accession>
<protein>
    <submittedName>
        <fullName evidence="1">Uncharacterized protein</fullName>
    </submittedName>
</protein>